<dbReference type="RefSeq" id="WP_327787245.1">
    <property type="nucleotide sequence ID" value="NZ_JARGEQ010000001.1"/>
</dbReference>
<dbReference type="PANTHER" id="PTHR43527">
    <property type="entry name" value="4-DIPHOSPHOCYTIDYL-2-C-METHYL-D-ERYTHRITOL KINASE, CHLOROPLASTIC"/>
    <property type="match status" value="1"/>
</dbReference>
<dbReference type="InterPro" id="IPR020568">
    <property type="entry name" value="Ribosomal_Su5_D2-typ_SF"/>
</dbReference>
<feature type="active site" evidence="10">
    <location>
        <position position="139"/>
    </location>
</feature>
<dbReference type="NCBIfam" id="NF011202">
    <property type="entry name" value="PRK14608.1"/>
    <property type="match status" value="1"/>
</dbReference>
<dbReference type="HAMAP" id="MF_00061">
    <property type="entry name" value="IspE"/>
    <property type="match status" value="1"/>
</dbReference>
<comment type="similarity">
    <text evidence="1 10">Belongs to the GHMP kinase family. IspE subfamily.</text>
</comment>
<keyword evidence="5 10" id="KW-0547">Nucleotide-binding</keyword>
<dbReference type="InterPro" id="IPR013750">
    <property type="entry name" value="GHMP_kinase_C_dom"/>
</dbReference>
<evidence type="ECO:0000313" key="13">
    <source>
        <dbReference type="EMBL" id="MDF1584840.1"/>
    </source>
</evidence>
<feature type="domain" description="GHMP kinase N-terminal" evidence="11">
    <location>
        <begin position="69"/>
        <end position="144"/>
    </location>
</feature>
<comment type="pathway">
    <text evidence="10">Isoprenoid biosynthesis; isopentenyl diphosphate biosynthesis via DXP pathway; isopentenyl diphosphate from 1-deoxy-D-xylulose 5-phosphate: step 3/6.</text>
</comment>
<keyword evidence="4 10" id="KW-0808">Transferase</keyword>
<keyword evidence="8 10" id="KW-0414">Isoprene biosynthesis</keyword>
<organism evidence="13 14">
    <name type="scientific">Marinimicrococcus flavescens</name>
    <dbReference type="NCBI Taxonomy" id="3031815"/>
    <lineage>
        <taxon>Bacteria</taxon>
        <taxon>Pseudomonadati</taxon>
        <taxon>Pseudomonadota</taxon>
        <taxon>Alphaproteobacteria</taxon>
        <taxon>Geminicoccales</taxon>
        <taxon>Geminicoccaceae</taxon>
        <taxon>Marinimicrococcus</taxon>
    </lineage>
</organism>
<reference evidence="13 14" key="1">
    <citation type="submission" date="2023-03" db="EMBL/GenBank/DDBJ databases">
        <title>YIM 152171 draft genome.</title>
        <authorList>
            <person name="Yang Z."/>
        </authorList>
    </citation>
    <scope>NUCLEOTIDE SEQUENCE [LARGE SCALE GENOMIC DNA]</scope>
    <source>
        <strain evidence="13 14">YIM 152171</strain>
    </source>
</reference>
<dbReference type="GO" id="GO:0050515">
    <property type="term" value="F:4-(cytidine 5'-diphospho)-2-C-methyl-D-erythritol kinase activity"/>
    <property type="evidence" value="ECO:0007669"/>
    <property type="project" value="UniProtKB-UniRule"/>
</dbReference>
<keyword evidence="7 10" id="KW-0067">ATP-binding</keyword>
<evidence type="ECO:0000259" key="12">
    <source>
        <dbReference type="Pfam" id="PF08544"/>
    </source>
</evidence>
<name>A0AAP3UZ76_9PROT</name>
<dbReference type="Gene3D" id="3.30.230.10">
    <property type="match status" value="1"/>
</dbReference>
<evidence type="ECO:0000259" key="11">
    <source>
        <dbReference type="Pfam" id="PF00288"/>
    </source>
</evidence>
<dbReference type="InterPro" id="IPR036554">
    <property type="entry name" value="GHMP_kinase_C_sf"/>
</dbReference>
<dbReference type="EC" id="2.7.1.148" evidence="2 10"/>
<dbReference type="EMBL" id="JARGEQ010000001">
    <property type="protein sequence ID" value="MDF1584840.1"/>
    <property type="molecule type" value="Genomic_DNA"/>
</dbReference>
<dbReference type="Pfam" id="PF08544">
    <property type="entry name" value="GHMP_kinases_C"/>
    <property type="match status" value="1"/>
</dbReference>
<evidence type="ECO:0000256" key="3">
    <source>
        <dbReference type="ARBA" id="ARBA00017473"/>
    </source>
</evidence>
<evidence type="ECO:0000256" key="9">
    <source>
        <dbReference type="ARBA" id="ARBA00032554"/>
    </source>
</evidence>
<dbReference type="SUPFAM" id="SSF55060">
    <property type="entry name" value="GHMP Kinase, C-terminal domain"/>
    <property type="match status" value="1"/>
</dbReference>
<dbReference type="InterPro" id="IPR004424">
    <property type="entry name" value="IspE"/>
</dbReference>
<sequence length="290" mass="30008">MAEPLCERAPAKINLDLLVTARRPDGYHELDSLVVFAEAGDALRLEEGPGLRLVVEGPFAADVPAGGDNLVLRAARTLERHLGRDLPASAILSKRLPAASGIGGGSSDAAAMLRGLARLHRLDVPASGLAALALELGADVPVCLAARPMRMRGIGERLEPLSGLPDLPLVLANPRRPVPTKAVFARMGAPGRGRPRPALPAGATLPDLAAWLAASVNDLEAPALAIEPAIGEVLVALRRLEGCLLARMSGSGATCFGLFSDKNAAEAAARALAAARPDWWSIATTARGCP</sequence>
<evidence type="ECO:0000256" key="6">
    <source>
        <dbReference type="ARBA" id="ARBA00022777"/>
    </source>
</evidence>
<evidence type="ECO:0000256" key="5">
    <source>
        <dbReference type="ARBA" id="ARBA00022741"/>
    </source>
</evidence>
<protein>
    <recommendedName>
        <fullName evidence="3 10">4-diphosphocytidyl-2-C-methyl-D-erythritol kinase</fullName>
        <shortName evidence="10">CMK</shortName>
        <ecNumber evidence="2 10">2.7.1.148</ecNumber>
    </recommendedName>
    <alternativeName>
        <fullName evidence="9 10">4-(cytidine-5'-diphospho)-2-C-methyl-D-erythritol kinase</fullName>
    </alternativeName>
</protein>
<comment type="function">
    <text evidence="10">Catalyzes the phosphorylation of the position 2 hydroxy group of 4-diphosphocytidyl-2C-methyl-D-erythritol.</text>
</comment>
<dbReference type="NCBIfam" id="TIGR00154">
    <property type="entry name" value="ispE"/>
    <property type="match status" value="1"/>
</dbReference>
<dbReference type="GO" id="GO:0005524">
    <property type="term" value="F:ATP binding"/>
    <property type="evidence" value="ECO:0007669"/>
    <property type="project" value="UniProtKB-UniRule"/>
</dbReference>
<comment type="caution">
    <text evidence="13">The sequence shown here is derived from an EMBL/GenBank/DDBJ whole genome shotgun (WGS) entry which is preliminary data.</text>
</comment>
<dbReference type="GO" id="GO:0019288">
    <property type="term" value="P:isopentenyl diphosphate biosynthetic process, methylerythritol 4-phosphate pathway"/>
    <property type="evidence" value="ECO:0007669"/>
    <property type="project" value="UniProtKB-UniRule"/>
</dbReference>
<dbReference type="PANTHER" id="PTHR43527:SF2">
    <property type="entry name" value="4-DIPHOSPHOCYTIDYL-2-C-METHYL-D-ERYTHRITOL KINASE, CHLOROPLASTIC"/>
    <property type="match status" value="1"/>
</dbReference>
<dbReference type="GO" id="GO:0016114">
    <property type="term" value="P:terpenoid biosynthetic process"/>
    <property type="evidence" value="ECO:0007669"/>
    <property type="project" value="UniProtKB-UniRule"/>
</dbReference>
<feature type="active site" evidence="10">
    <location>
        <position position="12"/>
    </location>
</feature>
<evidence type="ECO:0000256" key="10">
    <source>
        <dbReference type="HAMAP-Rule" id="MF_00061"/>
    </source>
</evidence>
<evidence type="ECO:0000313" key="14">
    <source>
        <dbReference type="Proteomes" id="UP001301140"/>
    </source>
</evidence>
<keyword evidence="14" id="KW-1185">Reference proteome</keyword>
<evidence type="ECO:0000256" key="2">
    <source>
        <dbReference type="ARBA" id="ARBA00012052"/>
    </source>
</evidence>
<comment type="catalytic activity">
    <reaction evidence="10">
        <text>4-CDP-2-C-methyl-D-erythritol + ATP = 4-CDP-2-C-methyl-D-erythritol 2-phosphate + ADP + H(+)</text>
        <dbReference type="Rhea" id="RHEA:18437"/>
        <dbReference type="ChEBI" id="CHEBI:15378"/>
        <dbReference type="ChEBI" id="CHEBI:30616"/>
        <dbReference type="ChEBI" id="CHEBI:57823"/>
        <dbReference type="ChEBI" id="CHEBI:57919"/>
        <dbReference type="ChEBI" id="CHEBI:456216"/>
        <dbReference type="EC" id="2.7.1.148"/>
    </reaction>
</comment>
<keyword evidence="6 10" id="KW-0418">Kinase</keyword>
<gene>
    <name evidence="10" type="primary">ispE</name>
    <name evidence="13" type="ORF">PZ740_00400</name>
</gene>
<dbReference type="Gene3D" id="3.30.70.890">
    <property type="entry name" value="GHMP kinase, C-terminal domain"/>
    <property type="match status" value="1"/>
</dbReference>
<dbReference type="AlphaFoldDB" id="A0AAP3UZ76"/>
<dbReference type="InterPro" id="IPR014721">
    <property type="entry name" value="Ribsml_uS5_D2-typ_fold_subgr"/>
</dbReference>
<proteinExistence type="inferred from homology"/>
<evidence type="ECO:0000256" key="1">
    <source>
        <dbReference type="ARBA" id="ARBA00009684"/>
    </source>
</evidence>
<accession>A0AAP3UZ76</accession>
<dbReference type="PIRSF" id="PIRSF010376">
    <property type="entry name" value="IspE"/>
    <property type="match status" value="1"/>
</dbReference>
<dbReference type="Pfam" id="PF00288">
    <property type="entry name" value="GHMP_kinases_N"/>
    <property type="match status" value="1"/>
</dbReference>
<dbReference type="InterPro" id="IPR006204">
    <property type="entry name" value="GHMP_kinase_N_dom"/>
</dbReference>
<dbReference type="Proteomes" id="UP001301140">
    <property type="component" value="Unassembled WGS sequence"/>
</dbReference>
<feature type="binding site" evidence="10">
    <location>
        <begin position="97"/>
        <end position="107"/>
    </location>
    <ligand>
        <name>ATP</name>
        <dbReference type="ChEBI" id="CHEBI:30616"/>
    </ligand>
</feature>
<feature type="domain" description="GHMP kinase C-terminal" evidence="12">
    <location>
        <begin position="207"/>
        <end position="275"/>
    </location>
</feature>
<evidence type="ECO:0000256" key="8">
    <source>
        <dbReference type="ARBA" id="ARBA00023229"/>
    </source>
</evidence>
<dbReference type="SUPFAM" id="SSF54211">
    <property type="entry name" value="Ribosomal protein S5 domain 2-like"/>
    <property type="match status" value="1"/>
</dbReference>
<evidence type="ECO:0000256" key="7">
    <source>
        <dbReference type="ARBA" id="ARBA00022840"/>
    </source>
</evidence>
<evidence type="ECO:0000256" key="4">
    <source>
        <dbReference type="ARBA" id="ARBA00022679"/>
    </source>
</evidence>